<accession>A0ABS4FZW6</accession>
<proteinExistence type="predicted"/>
<reference evidence="1 2" key="1">
    <citation type="submission" date="2021-03" db="EMBL/GenBank/DDBJ databases">
        <title>Genomic Encyclopedia of Type Strains, Phase IV (KMG-IV): sequencing the most valuable type-strain genomes for metagenomic binning, comparative biology and taxonomic classification.</title>
        <authorList>
            <person name="Goeker M."/>
        </authorList>
    </citation>
    <scope>NUCLEOTIDE SEQUENCE [LARGE SCALE GENOMIC DNA]</scope>
    <source>
        <strain evidence="1 2">DSM 6139</strain>
    </source>
</reference>
<dbReference type="Proteomes" id="UP001519271">
    <property type="component" value="Unassembled WGS sequence"/>
</dbReference>
<protein>
    <submittedName>
        <fullName evidence="1">Uncharacterized protein</fullName>
    </submittedName>
</protein>
<evidence type="ECO:0000313" key="2">
    <source>
        <dbReference type="Proteomes" id="UP001519271"/>
    </source>
</evidence>
<organism evidence="1 2">
    <name type="scientific">Youngiibacter multivorans</name>
    <dbReference type="NCBI Taxonomy" id="937251"/>
    <lineage>
        <taxon>Bacteria</taxon>
        <taxon>Bacillati</taxon>
        <taxon>Bacillota</taxon>
        <taxon>Clostridia</taxon>
        <taxon>Eubacteriales</taxon>
        <taxon>Clostridiaceae</taxon>
        <taxon>Youngiibacter</taxon>
    </lineage>
</organism>
<dbReference type="RefSeq" id="WP_209458045.1">
    <property type="nucleotide sequence ID" value="NZ_JAGGKC010000001.1"/>
</dbReference>
<keyword evidence="2" id="KW-1185">Reference proteome</keyword>
<evidence type="ECO:0000313" key="1">
    <source>
        <dbReference type="EMBL" id="MBP1917807.1"/>
    </source>
</evidence>
<name>A0ABS4FZW6_9CLOT</name>
<dbReference type="EMBL" id="JAGGKC010000001">
    <property type="protein sequence ID" value="MBP1917807.1"/>
    <property type="molecule type" value="Genomic_DNA"/>
</dbReference>
<sequence>MGIGQELLNVPFPQMVYQLASAIARSQSLLDRESIEILKVMGNKELAPVFLPAIKIEGGEVVEEEIETSMVGAGFQPTFYQFAETIIEVKMAITMSRETEYTSETKGEVKTTSTTSKWWNLSRKTVVTTTPIDATYSSKYNYTQEGSSLIRTRLVPVPPNSIIQRQLDMRSQAMQLMFELDMKKLELALEEKKQTLMKEIDDL</sequence>
<gene>
    <name evidence="1" type="ORF">J2Z34_000270</name>
</gene>
<comment type="caution">
    <text evidence="1">The sequence shown here is derived from an EMBL/GenBank/DDBJ whole genome shotgun (WGS) entry which is preliminary data.</text>
</comment>